<keyword evidence="2" id="KW-1185">Reference proteome</keyword>
<dbReference type="EMBL" id="QOHL01000007">
    <property type="protein sequence ID" value="RZB12822.1"/>
    <property type="molecule type" value="Genomic_DNA"/>
</dbReference>
<accession>A0A4Q6I4M5</accession>
<dbReference type="AlphaFoldDB" id="A0A4Q6I4M5"/>
<protein>
    <submittedName>
        <fullName evidence="1">Uncharacterized protein</fullName>
    </submittedName>
</protein>
<dbReference type="RefSeq" id="WP_129992581.1">
    <property type="nucleotide sequence ID" value="NZ_QOHL01000007.1"/>
</dbReference>
<reference evidence="1 2" key="1">
    <citation type="submission" date="2018-06" db="EMBL/GenBank/DDBJ databases">
        <title>Complete Genome Sequence of Ehrlichia minasensis Isolated From Cattle.</title>
        <authorList>
            <person name="Aguiar D.M."/>
            <person name="Araujo J.P.A.Jr."/>
            <person name="Nakazato L."/>
            <person name="Bard E."/>
            <person name="Cabezas-Cruz A."/>
        </authorList>
    </citation>
    <scope>NUCLEOTIDE SEQUENCE [LARGE SCALE GENOMIC DNA]</scope>
    <source>
        <strain evidence="1 2">B11</strain>
    </source>
</reference>
<comment type="caution">
    <text evidence="1">The sequence shown here is derived from an EMBL/GenBank/DDBJ whole genome shotgun (WGS) entry which is preliminary data.</text>
</comment>
<sequence length="92" mass="10453">MRYLNVVTKNQITLEDILLEILLLTMINIALQNNNIIMIKTLTITVLKHNQKTNNHVIIDTTDSSSDTIPTPTFDTPAKSNIFGILEEKLFK</sequence>
<gene>
    <name evidence="1" type="ORF">DRF75_02250</name>
</gene>
<dbReference type="Proteomes" id="UP000293377">
    <property type="component" value="Unassembled WGS sequence"/>
</dbReference>
<evidence type="ECO:0000313" key="2">
    <source>
        <dbReference type="Proteomes" id="UP000293377"/>
    </source>
</evidence>
<organism evidence="1 2">
    <name type="scientific">Ehrlichia minasensis</name>
    <dbReference type="NCBI Taxonomy" id="1242993"/>
    <lineage>
        <taxon>Bacteria</taxon>
        <taxon>Pseudomonadati</taxon>
        <taxon>Pseudomonadota</taxon>
        <taxon>Alphaproteobacteria</taxon>
        <taxon>Rickettsiales</taxon>
        <taxon>Anaplasmataceae</taxon>
        <taxon>Ehrlichia</taxon>
    </lineage>
</organism>
<evidence type="ECO:0000313" key="1">
    <source>
        <dbReference type="EMBL" id="RZB12822.1"/>
    </source>
</evidence>
<name>A0A4Q6I4M5_9RICK</name>
<proteinExistence type="predicted"/>